<dbReference type="NCBIfam" id="TIGR00663">
    <property type="entry name" value="dnan"/>
    <property type="match status" value="1"/>
</dbReference>
<evidence type="ECO:0000313" key="13">
    <source>
        <dbReference type="Proteomes" id="UP000002072"/>
    </source>
</evidence>
<dbReference type="Pfam" id="PF02768">
    <property type="entry name" value="DNA_pol3_beta_3"/>
    <property type="match status" value="1"/>
</dbReference>
<dbReference type="GeneID" id="29672952"/>
<dbReference type="EMBL" id="CP001779">
    <property type="protein sequence ID" value="ACZ01056.1"/>
    <property type="molecule type" value="Genomic_DNA"/>
</dbReference>
<dbReference type="RefSeq" id="WP_012858611.1">
    <property type="nucleotide sequence ID" value="NC_013515.1"/>
</dbReference>
<dbReference type="KEGG" id="smf:Smon_0578"/>
<keyword evidence="7" id="KW-0239">DNA-directed DNA polymerase</keyword>
<dbReference type="SUPFAM" id="SSF55979">
    <property type="entry name" value="DNA clamp"/>
    <property type="match status" value="3"/>
</dbReference>
<evidence type="ECO:0000259" key="10">
    <source>
        <dbReference type="Pfam" id="PF02767"/>
    </source>
</evidence>
<feature type="domain" description="DNA polymerase III beta sliding clamp N-terminal" evidence="9">
    <location>
        <begin position="3"/>
        <end position="109"/>
    </location>
</feature>
<dbReference type="InterPro" id="IPR001001">
    <property type="entry name" value="DNA_polIII_beta"/>
</dbReference>
<dbReference type="GO" id="GO:0008408">
    <property type="term" value="F:3'-5' exonuclease activity"/>
    <property type="evidence" value="ECO:0007669"/>
    <property type="project" value="InterPro"/>
</dbReference>
<dbReference type="PANTHER" id="PTHR30478:SF0">
    <property type="entry name" value="BETA SLIDING CLAMP"/>
    <property type="match status" value="1"/>
</dbReference>
<evidence type="ECO:0000256" key="2">
    <source>
        <dbReference type="ARBA" id="ARBA00010752"/>
    </source>
</evidence>
<organism evidence="12 13">
    <name type="scientific">Streptobacillus moniliformis (strain ATCC 14647 / DSM 12112 / NCTC 10651 / 9901)</name>
    <dbReference type="NCBI Taxonomy" id="519441"/>
    <lineage>
        <taxon>Bacteria</taxon>
        <taxon>Fusobacteriati</taxon>
        <taxon>Fusobacteriota</taxon>
        <taxon>Fusobacteriia</taxon>
        <taxon>Fusobacteriales</taxon>
        <taxon>Leptotrichiaceae</taxon>
        <taxon>Streptobacillus</taxon>
    </lineage>
</organism>
<dbReference type="GO" id="GO:0006271">
    <property type="term" value="P:DNA strand elongation involved in DNA replication"/>
    <property type="evidence" value="ECO:0007669"/>
    <property type="project" value="TreeGrafter"/>
</dbReference>
<dbReference type="Proteomes" id="UP000002072">
    <property type="component" value="Chromosome"/>
</dbReference>
<proteinExistence type="inferred from homology"/>
<dbReference type="HOGENOM" id="CLU_038149_5_0_0"/>
<dbReference type="Pfam" id="PF02767">
    <property type="entry name" value="DNA_pol3_beta_2"/>
    <property type="match status" value="1"/>
</dbReference>
<dbReference type="Pfam" id="PF00712">
    <property type="entry name" value="DNA_pol3_beta"/>
    <property type="match status" value="1"/>
</dbReference>
<dbReference type="InterPro" id="IPR022634">
    <property type="entry name" value="DNA_polIII_beta_N"/>
</dbReference>
<feature type="domain" description="DNA polymerase III beta sliding clamp central" evidence="10">
    <location>
        <begin position="130"/>
        <end position="244"/>
    </location>
</feature>
<reference evidence="12 13" key="1">
    <citation type="journal article" date="2009" name="Stand. Genomic Sci.">
        <title>Complete genome sequence of Streptobacillus moniliformis type strain (9901T).</title>
        <authorList>
            <person name="Nolan M."/>
            <person name="Gronow S."/>
            <person name="Lapidus A."/>
            <person name="Ivanova N."/>
            <person name="Copeland A."/>
            <person name="Lucas S."/>
            <person name="Del Rio T.G."/>
            <person name="Chen F."/>
            <person name="Tice H."/>
            <person name="Pitluck S."/>
            <person name="Cheng J.F."/>
            <person name="Sims D."/>
            <person name="Meincke L."/>
            <person name="Bruce D."/>
            <person name="Goodwin L."/>
            <person name="Brettin T."/>
            <person name="Han C."/>
            <person name="Detter J.C."/>
            <person name="Ovchinikova G."/>
            <person name="Pati A."/>
            <person name="Mavromatis K."/>
            <person name="Mikhailova N."/>
            <person name="Chen A."/>
            <person name="Palaniappan K."/>
            <person name="Land M."/>
            <person name="Hauser L."/>
            <person name="Chang Y.J."/>
            <person name="Jeffries C.D."/>
            <person name="Rohde M."/>
            <person name="Sproer C."/>
            <person name="Goker M."/>
            <person name="Bristow J."/>
            <person name="Eisen J.A."/>
            <person name="Markowitz V."/>
            <person name="Hugenholtz P."/>
            <person name="Kyrpides N.C."/>
            <person name="Klenk H.P."/>
            <person name="Chain P."/>
        </authorList>
    </citation>
    <scope>NUCLEOTIDE SEQUENCE [LARGE SCALE GENOMIC DNA]</scope>
    <source>
        <strain evidence="13">ATCC 14647 / DSM 12112 / NCTC 10651 / 9901</strain>
    </source>
</reference>
<comment type="subcellular location">
    <subcellularLocation>
        <location evidence="1">Cytoplasm</location>
    </subcellularLocation>
</comment>
<evidence type="ECO:0000256" key="8">
    <source>
        <dbReference type="ARBA" id="ARBA00023125"/>
    </source>
</evidence>
<evidence type="ECO:0000256" key="7">
    <source>
        <dbReference type="ARBA" id="ARBA00022932"/>
    </source>
</evidence>
<dbReference type="GO" id="GO:0005737">
    <property type="term" value="C:cytoplasm"/>
    <property type="evidence" value="ECO:0007669"/>
    <property type="project" value="UniProtKB-SubCell"/>
</dbReference>
<dbReference type="EC" id="2.7.7.7" evidence="12"/>
<evidence type="ECO:0000313" key="12">
    <source>
        <dbReference type="EMBL" id="ACZ01056.1"/>
    </source>
</evidence>
<keyword evidence="3" id="KW-0963">Cytoplasm</keyword>
<dbReference type="GO" id="GO:0009360">
    <property type="term" value="C:DNA polymerase III complex"/>
    <property type="evidence" value="ECO:0007669"/>
    <property type="project" value="InterPro"/>
</dbReference>
<feature type="domain" description="DNA polymerase III beta sliding clamp C-terminal" evidence="11">
    <location>
        <begin position="254"/>
        <end position="369"/>
    </location>
</feature>
<gene>
    <name evidence="12" type="ordered locus">Smon_0578</name>
</gene>
<keyword evidence="5 12" id="KW-0548">Nucleotidyltransferase</keyword>
<evidence type="ECO:0000256" key="1">
    <source>
        <dbReference type="ARBA" id="ARBA00004496"/>
    </source>
</evidence>
<dbReference type="InterPro" id="IPR022635">
    <property type="entry name" value="DNA_polIII_beta_C"/>
</dbReference>
<keyword evidence="6" id="KW-0235">DNA replication</keyword>
<evidence type="ECO:0000259" key="11">
    <source>
        <dbReference type="Pfam" id="PF02768"/>
    </source>
</evidence>
<dbReference type="Gene3D" id="3.70.10.10">
    <property type="match status" value="1"/>
</dbReference>
<name>D1AXN0_STRM9</name>
<keyword evidence="13" id="KW-1185">Reference proteome</keyword>
<dbReference type="GO" id="GO:0003677">
    <property type="term" value="F:DNA binding"/>
    <property type="evidence" value="ECO:0007669"/>
    <property type="project" value="UniProtKB-KW"/>
</dbReference>
<evidence type="ECO:0000256" key="5">
    <source>
        <dbReference type="ARBA" id="ARBA00022695"/>
    </source>
</evidence>
<dbReference type="PANTHER" id="PTHR30478">
    <property type="entry name" value="DNA POLYMERASE III SUBUNIT BETA"/>
    <property type="match status" value="1"/>
</dbReference>
<evidence type="ECO:0000256" key="4">
    <source>
        <dbReference type="ARBA" id="ARBA00022679"/>
    </source>
</evidence>
<keyword evidence="8" id="KW-0238">DNA-binding</keyword>
<dbReference type="InterPro" id="IPR022637">
    <property type="entry name" value="DNA_polIII_beta_cen"/>
</dbReference>
<dbReference type="CDD" id="cd00140">
    <property type="entry name" value="beta_clamp"/>
    <property type="match status" value="1"/>
</dbReference>
<keyword evidence="4 12" id="KW-0808">Transferase</keyword>
<dbReference type="GO" id="GO:0003887">
    <property type="term" value="F:DNA-directed DNA polymerase activity"/>
    <property type="evidence" value="ECO:0007669"/>
    <property type="project" value="UniProtKB-KW"/>
</dbReference>
<dbReference type="Gene3D" id="3.10.150.10">
    <property type="entry name" value="DNA Polymerase III, subunit A, domain 2"/>
    <property type="match status" value="1"/>
</dbReference>
<dbReference type="AlphaFoldDB" id="D1AXN0"/>
<evidence type="ECO:0000256" key="6">
    <source>
        <dbReference type="ARBA" id="ARBA00022705"/>
    </source>
</evidence>
<comment type="similarity">
    <text evidence="2">Belongs to the beta sliding clamp family.</text>
</comment>
<dbReference type="eggNOG" id="COG0592">
    <property type="taxonomic scope" value="Bacteria"/>
</dbReference>
<evidence type="ECO:0000256" key="3">
    <source>
        <dbReference type="ARBA" id="ARBA00022490"/>
    </source>
</evidence>
<dbReference type="OrthoDB" id="8421503at2"/>
<dbReference type="SMART" id="SM00480">
    <property type="entry name" value="POL3Bc"/>
    <property type="match status" value="1"/>
</dbReference>
<protein>
    <submittedName>
        <fullName evidence="12">DNA polymerase III, beta subunit</fullName>
        <ecNumber evidence="12">2.7.7.7</ecNumber>
    </submittedName>
</protein>
<dbReference type="STRING" id="519441.Smon_0578"/>
<sequence>MLNIRLNRKEFLKKIQIVENAIVDDKANGINSGIFIETLDDKLLLKAMGEGLYIKAEMPCEIVEKGEFIIKHKLMEEFLKQLDQEIIEIKEVNGKISIISGKSSSEFSIYEYEKRNEPYITNGLEFSFKREELLNDLERVKFAAYLNLDRLAVNCIRFEIDNLGLKFVASDAHRLIFLDKKFEEKANIETLSISIPLRSVNSLSKILKIMEDEVLTFKSEGTRILFKFKDVEILTKLVEMQYPDYKSLLNSVRNNKKALLNTRDLTSILKRVSVFVKDNNDKKDIAIFKFNDNQLEVVGSNDLAVSQEKINCIYEGDNLKIALNVRYILDYLLTISESTVLEMKMFDERTPVLLNVENSTESIYLVAPTQV</sequence>
<evidence type="ECO:0000259" key="9">
    <source>
        <dbReference type="Pfam" id="PF00712"/>
    </source>
</evidence>
<dbReference type="InterPro" id="IPR046938">
    <property type="entry name" value="DNA_clamp_sf"/>
</dbReference>
<accession>D1AXN0</accession>